<sequence length="598" mass="69490">MATMKIKICKYSNLQSASFPIESLWHSCNDTEPRFIVVELENERLKKSISEKSKINYLLEKEVRGLDQRIGAVIQKNQSRARSKNIDLHSNEILTDEKKQVPLLFLLQTETTYLFELTKYLSHSDMDSLVQLVNFTLYGNQRGKGQNYLKNVLSEPLKKVISNHNLDLEIDKSKEITAEIVENITNSIDSIPNGIKWLCKIIREHAKKALYPNITVENENQLIGAFFILRFVNPAIITPQCFFLVNEKPNSQSQRTLILIAKLLQYVTNKPSYSKESYMLPFKQYVDEKNELLFDFFNQLCRVADFESTLHAQKLYSFKEMRVNITINELYELHSMIERHLAEIAKNPSDPLIDLMTKLGSSPPTVPRADSKCISIDIVNKWDTSKDFDNFEEVLLQELVKLLTRLLRNDKSSIEDVIANHTILDSNLKMHLDYYLSKDAFKDQVVYFVKMNSKNTNIFIETLEKENQALTQVHETILKHNTYQLYLNNVREQTFQNMLDGEKIFSLCYLNSIGVLINSTIPDTRKSNVLLHIRIIKSGTLDINLSYRGFEHPLSSCQITFDEILLKLNTKENLFLDFITLDIEKLFELIKKTFRINI</sequence>
<dbReference type="InterPro" id="IPR023152">
    <property type="entry name" value="RasGAP_CS"/>
</dbReference>
<dbReference type="GO" id="GO:0046580">
    <property type="term" value="P:negative regulation of Ras protein signal transduction"/>
    <property type="evidence" value="ECO:0007669"/>
    <property type="project" value="TreeGrafter"/>
</dbReference>
<keyword evidence="3" id="KW-1185">Reference proteome</keyword>
<reference evidence="2 3" key="1">
    <citation type="journal article" date="2013" name="Curr. Biol.">
        <title>Shared signatures of parasitism and phylogenomics unite Cryptomycota and microsporidia.</title>
        <authorList>
            <person name="James T.Y."/>
            <person name="Pelin A."/>
            <person name="Bonen L."/>
            <person name="Ahrendt S."/>
            <person name="Sain D."/>
            <person name="Corradi N."/>
            <person name="Stajich J.E."/>
        </authorList>
    </citation>
    <scope>NUCLEOTIDE SEQUENCE [LARGE SCALE GENOMIC DNA]</scope>
    <source>
        <strain evidence="2 3">CSF55</strain>
    </source>
</reference>
<evidence type="ECO:0000259" key="1">
    <source>
        <dbReference type="PROSITE" id="PS50018"/>
    </source>
</evidence>
<dbReference type="PANTHER" id="PTHR14149:SF17">
    <property type="entry name" value="GTPASE-ACTIVATING PROTEIN"/>
    <property type="match status" value="1"/>
</dbReference>
<dbReference type="OrthoDB" id="775356at2759"/>
<dbReference type="PROSITE" id="PS00509">
    <property type="entry name" value="RAS_GTPASE_ACTIV_1"/>
    <property type="match status" value="1"/>
</dbReference>
<name>A0A075AWY4_ROZAC</name>
<feature type="domain" description="Ras-GAP" evidence="1">
    <location>
        <begin position="142"/>
        <end position="269"/>
    </location>
</feature>
<dbReference type="Pfam" id="PF00616">
    <property type="entry name" value="RasGAP"/>
    <property type="match status" value="1"/>
</dbReference>
<organism evidence="2 3">
    <name type="scientific">Rozella allomycis (strain CSF55)</name>
    <dbReference type="NCBI Taxonomy" id="988480"/>
    <lineage>
        <taxon>Eukaryota</taxon>
        <taxon>Fungi</taxon>
        <taxon>Fungi incertae sedis</taxon>
        <taxon>Cryptomycota</taxon>
        <taxon>Cryptomycota incertae sedis</taxon>
        <taxon>Rozella</taxon>
    </lineage>
</organism>
<accession>A0A075AWY4</accession>
<protein>
    <submittedName>
        <fullName evidence="2">Ras GTPase-activating protein domain-containing protein</fullName>
    </submittedName>
</protein>
<dbReference type="SMART" id="SM00323">
    <property type="entry name" value="RasGAP"/>
    <property type="match status" value="1"/>
</dbReference>
<gene>
    <name evidence="2" type="ORF">O9G_004533</name>
</gene>
<evidence type="ECO:0000313" key="3">
    <source>
        <dbReference type="Proteomes" id="UP000030755"/>
    </source>
</evidence>
<dbReference type="HOGENOM" id="CLU_009455_0_0_1"/>
<dbReference type="PANTHER" id="PTHR14149">
    <property type="entry name" value="RAS GTPASE-ACTIVATING PROTEIN WITH IQ MOTIF"/>
    <property type="match status" value="1"/>
</dbReference>
<dbReference type="InterPro" id="IPR001936">
    <property type="entry name" value="RasGAP_dom"/>
</dbReference>
<dbReference type="Gene3D" id="1.10.506.10">
    <property type="entry name" value="GTPase Activation - p120gap, domain 1"/>
    <property type="match status" value="2"/>
</dbReference>
<dbReference type="STRING" id="988480.A0A075AWY4"/>
<dbReference type="AlphaFoldDB" id="A0A075AWY4"/>
<dbReference type="EMBL" id="KE560918">
    <property type="protein sequence ID" value="EPZ34767.1"/>
    <property type="molecule type" value="Genomic_DNA"/>
</dbReference>
<dbReference type="InterPro" id="IPR008936">
    <property type="entry name" value="Rho_GTPase_activation_prot"/>
</dbReference>
<dbReference type="Proteomes" id="UP000030755">
    <property type="component" value="Unassembled WGS sequence"/>
</dbReference>
<dbReference type="GO" id="GO:0005938">
    <property type="term" value="C:cell cortex"/>
    <property type="evidence" value="ECO:0007669"/>
    <property type="project" value="TreeGrafter"/>
</dbReference>
<proteinExistence type="predicted"/>
<dbReference type="SUPFAM" id="SSF48350">
    <property type="entry name" value="GTPase activation domain, GAP"/>
    <property type="match status" value="1"/>
</dbReference>
<dbReference type="PROSITE" id="PS50018">
    <property type="entry name" value="RAS_GTPASE_ACTIV_2"/>
    <property type="match status" value="1"/>
</dbReference>
<evidence type="ECO:0000313" key="2">
    <source>
        <dbReference type="EMBL" id="EPZ34767.1"/>
    </source>
</evidence>
<dbReference type="OMA" id="MDIANSF"/>
<dbReference type="GO" id="GO:0005096">
    <property type="term" value="F:GTPase activator activity"/>
    <property type="evidence" value="ECO:0007669"/>
    <property type="project" value="TreeGrafter"/>
</dbReference>